<dbReference type="AlphaFoldDB" id="A0A557STC8"/>
<dbReference type="EMBL" id="VOAH01000011">
    <property type="protein sequence ID" value="TVP39850.1"/>
    <property type="molecule type" value="Genomic_DNA"/>
</dbReference>
<feature type="transmembrane region" description="Helical" evidence="1">
    <location>
        <begin position="47"/>
        <end position="66"/>
    </location>
</feature>
<dbReference type="RefSeq" id="WP_186434242.1">
    <property type="nucleotide sequence ID" value="NZ_ML675587.1"/>
</dbReference>
<protein>
    <submittedName>
        <fullName evidence="2">Uncharacterized protein</fullName>
    </submittedName>
</protein>
<name>A0A557STC8_9ARCH</name>
<feature type="transmembrane region" description="Helical" evidence="1">
    <location>
        <begin position="112"/>
        <end position="132"/>
    </location>
</feature>
<evidence type="ECO:0000256" key="1">
    <source>
        <dbReference type="SAM" id="Phobius"/>
    </source>
</evidence>
<organism evidence="2 3">
    <name type="scientific">Candidatus Nitrosocosmicus arcticus</name>
    <dbReference type="NCBI Taxonomy" id="2035267"/>
    <lineage>
        <taxon>Archaea</taxon>
        <taxon>Nitrososphaerota</taxon>
        <taxon>Nitrososphaeria</taxon>
        <taxon>Nitrososphaerales</taxon>
        <taxon>Nitrososphaeraceae</taxon>
        <taxon>Candidatus Nitrosocosmicus</taxon>
    </lineage>
</organism>
<accession>A0A557STC8</accession>
<keyword evidence="1" id="KW-1133">Transmembrane helix</keyword>
<evidence type="ECO:0000313" key="2">
    <source>
        <dbReference type="EMBL" id="TVP39850.1"/>
    </source>
</evidence>
<proteinExistence type="predicted"/>
<comment type="caution">
    <text evidence="2">The sequence shown here is derived from an EMBL/GenBank/DDBJ whole genome shotgun (WGS) entry which is preliminary data.</text>
</comment>
<dbReference type="OrthoDB" id="11147at2157"/>
<feature type="transmembrane region" description="Helical" evidence="1">
    <location>
        <begin position="7"/>
        <end position="27"/>
    </location>
</feature>
<reference evidence="2 3" key="1">
    <citation type="journal article" date="2019" name="Front. Microbiol.">
        <title>Ammonia Oxidation by the Arctic Terrestrial Thaumarchaeote Candidatus Nitrosocosmicus arcticus Is Stimulated by Increasing Temperatures.</title>
        <authorList>
            <person name="Alves R.J.E."/>
            <person name="Kerou M."/>
            <person name="Zappe A."/>
            <person name="Bittner R."/>
            <person name="Abby S.S."/>
            <person name="Schmidt H.A."/>
            <person name="Pfeifer K."/>
            <person name="Schleper C."/>
        </authorList>
    </citation>
    <scope>NUCLEOTIDE SEQUENCE [LARGE SCALE GENOMIC DNA]</scope>
    <source>
        <strain evidence="2 3">Kfb</strain>
    </source>
</reference>
<evidence type="ECO:0000313" key="3">
    <source>
        <dbReference type="Proteomes" id="UP000315289"/>
    </source>
</evidence>
<feature type="transmembrane region" description="Helical" evidence="1">
    <location>
        <begin position="78"/>
        <end position="100"/>
    </location>
</feature>
<keyword evidence="1" id="KW-0472">Membrane</keyword>
<dbReference type="Proteomes" id="UP000315289">
    <property type="component" value="Unassembled WGS sequence"/>
</dbReference>
<keyword evidence="3" id="KW-1185">Reference proteome</keyword>
<sequence>MFRAGEWLSIAVLGLVVLFIFTSIAFFTFLIGPEGTGPTTTVDPSTAYIQFIFISLAPAIGLAFFTNVLSEGSRLSSLLVLAAGICLIFGMLYVTSLIPMITEIELPSWVVYAPWIFSLLGILLVAIGYINYRKKAYLSAKNNEF</sequence>
<gene>
    <name evidence="2" type="ORF">NARC_110062</name>
</gene>
<keyword evidence="1" id="KW-0812">Transmembrane</keyword>